<reference evidence="2 3" key="1">
    <citation type="submission" date="2017-06" db="EMBL/GenBank/DDBJ databases">
        <title>Yangia sp. YSBP01 complete genome sequence.</title>
        <authorList>
            <person name="Woo J.-H."/>
            <person name="Kim H.-S."/>
        </authorList>
    </citation>
    <scope>NUCLEOTIDE SEQUENCE [LARGE SCALE GENOMIC DNA]</scope>
    <source>
        <strain evidence="2 3">YSBP01</strain>
    </source>
</reference>
<name>A0A2U8HBD8_9RHOB</name>
<gene>
    <name evidence="2" type="ORF">CEW88_04990</name>
</gene>
<accession>A0A2U8HBD8</accession>
<dbReference type="Pfam" id="PF25692">
    <property type="entry name" value="Phage_depo_C"/>
    <property type="match status" value="1"/>
</dbReference>
<proteinExistence type="predicted"/>
<organism evidence="2 3">
    <name type="scientific">Alloyangia pacifica</name>
    <dbReference type="NCBI Taxonomy" id="311180"/>
    <lineage>
        <taxon>Bacteria</taxon>
        <taxon>Pseudomonadati</taxon>
        <taxon>Pseudomonadota</taxon>
        <taxon>Alphaproteobacteria</taxon>
        <taxon>Rhodobacterales</taxon>
        <taxon>Roseobacteraceae</taxon>
        <taxon>Alloyangia</taxon>
    </lineage>
</organism>
<dbReference type="EMBL" id="CP022189">
    <property type="protein sequence ID" value="AWI83074.1"/>
    <property type="molecule type" value="Genomic_DNA"/>
</dbReference>
<dbReference type="InterPro" id="IPR057996">
    <property type="entry name" value="K52_C"/>
</dbReference>
<evidence type="ECO:0000313" key="2">
    <source>
        <dbReference type="EMBL" id="AWI83074.1"/>
    </source>
</evidence>
<evidence type="ECO:0000313" key="3">
    <source>
        <dbReference type="Proteomes" id="UP000244915"/>
    </source>
</evidence>
<evidence type="ECO:0000259" key="1">
    <source>
        <dbReference type="Pfam" id="PF25692"/>
    </source>
</evidence>
<dbReference type="KEGG" id="ypac:CEW88_04990"/>
<protein>
    <recommendedName>
        <fullName evidence="1">Depolymerase 2 capsule K5-specific C-terminal domain-containing protein</fullName>
    </recommendedName>
</protein>
<sequence>MRSVDLDELEDLDELIGNKDGTVGRVSKDTLKQPGMIVERVYDDTLSLQTSLDEDRGDGALYQTKTGRNYLRSSTGHLATGLGFKVKYNPDHEVNVQAMISAADGGDICLALRRSASEFPGRLIRLPSGLYSAATIFEVGDLDSALIWAHGGEITVEDDITFFRAAPPAWEEIQTINTIDGDDYWGPRKAITVTDGTAYAVRDLVKVVSDDKQRCTRAAPGDGTDYRRGFMAYIEAISGNVVTLDRPVPWDMTTKPRIGRMPKRRFAWKGGLIRYEEGHDADWHGSPMHLYGVSDLSIDVEIGHSYNSAINATGCMEPIARAVGKDLRNDEYNAQYGYLINNGGSQGLRADIDSGANRHGFTTNMPLVAADSDDLHFYGAAYGGLVTGQSNGNSQAGFDTHHGSENITFASCVSSGGTTGGGQFVLRGIGHKLINPQAYNGKDGILFFTEDGVTDPSSAIIESANVDVDRYPLLSWGEVDVEIHGGSFRSRKYGRVVSSIAGSLKLRGTVSIKAGGPAEANYYRALNLSDCAVDARGAKVIFDLQDVNPAAISYGAIQGDGDTACSWIGGEVRTFNDSYLNAVFYKATAATAVCSFAPDEVVTEKLGVDPTTNMITGAGGVGFTGPVKWRAEDGTGRSAHMTRQLAGNNQSVDLLSRGDDHIVCEINATGAARIFGVMPDGVVAGQKVTFVSSTAGSWDITFQDGAAYNMELGGSDVVLSALGSLTLVWLGSTWMKV</sequence>
<feature type="domain" description="Depolymerase 2 capsule K5-specific C-terminal" evidence="1">
    <location>
        <begin position="656"/>
        <end position="735"/>
    </location>
</feature>
<dbReference type="Proteomes" id="UP000244915">
    <property type="component" value="Chromosome 1"/>
</dbReference>
<dbReference type="AlphaFoldDB" id="A0A2U8HBD8"/>